<comment type="similarity">
    <text evidence="1">Belongs to the membrane fusion protein (MFP) (TC 8.A.1) family.</text>
</comment>
<feature type="domain" description="CusB-like beta-barrel" evidence="6">
    <location>
        <begin position="246"/>
        <end position="321"/>
    </location>
</feature>
<proteinExistence type="inferred from homology"/>
<dbReference type="OrthoDB" id="9806939at2"/>
<dbReference type="Gene3D" id="6.10.140.730">
    <property type="match status" value="1"/>
</dbReference>
<dbReference type="InterPro" id="IPR021647">
    <property type="entry name" value="CusF_Ec"/>
</dbReference>
<dbReference type="InterPro" id="IPR058791">
    <property type="entry name" value="3HB_CusB"/>
</dbReference>
<keyword evidence="9" id="KW-1185">Reference proteome</keyword>
<feature type="domain" description="Heavy metal binding" evidence="3">
    <location>
        <begin position="47"/>
        <end position="74"/>
    </location>
</feature>
<dbReference type="Gene3D" id="2.40.30.170">
    <property type="match status" value="1"/>
</dbReference>
<dbReference type="NCBIfam" id="TIGR01730">
    <property type="entry name" value="RND_mfp"/>
    <property type="match status" value="1"/>
</dbReference>
<dbReference type="Gene3D" id="2.40.50.320">
    <property type="entry name" value="Copper binding periplasmic protein CusF"/>
    <property type="match status" value="1"/>
</dbReference>
<evidence type="ECO:0000259" key="6">
    <source>
        <dbReference type="Pfam" id="PF25954"/>
    </source>
</evidence>
<dbReference type="Pfam" id="PF25975">
    <property type="entry name" value="CzcB_C"/>
    <property type="match status" value="1"/>
</dbReference>
<evidence type="ECO:0000313" key="9">
    <source>
        <dbReference type="Proteomes" id="UP000292423"/>
    </source>
</evidence>
<dbReference type="Pfam" id="PF11604">
    <property type="entry name" value="CusF_Ec"/>
    <property type="match status" value="1"/>
</dbReference>
<dbReference type="EMBL" id="SHKX01000012">
    <property type="protein sequence ID" value="RZU45363.1"/>
    <property type="molecule type" value="Genomic_DNA"/>
</dbReference>
<evidence type="ECO:0000259" key="3">
    <source>
        <dbReference type="Pfam" id="PF19335"/>
    </source>
</evidence>
<evidence type="ECO:0000259" key="4">
    <source>
        <dbReference type="Pfam" id="PF25869"/>
    </source>
</evidence>
<dbReference type="PANTHER" id="PTHR30097">
    <property type="entry name" value="CATION EFFLUX SYSTEM PROTEIN CUSB"/>
    <property type="match status" value="1"/>
</dbReference>
<evidence type="ECO:0000256" key="2">
    <source>
        <dbReference type="ARBA" id="ARBA00022448"/>
    </source>
</evidence>
<dbReference type="Pfam" id="PF25919">
    <property type="entry name" value="BSH_CusB"/>
    <property type="match status" value="1"/>
</dbReference>
<dbReference type="InterPro" id="IPR006143">
    <property type="entry name" value="RND_pump_MFP"/>
</dbReference>
<feature type="domain" description="CusB-like barrel-sandwich hybrid" evidence="5">
    <location>
        <begin position="125"/>
        <end position="242"/>
    </location>
</feature>
<keyword evidence="2" id="KW-0813">Transport</keyword>
<feature type="domain" description="CusB-like three alpha-helical bundle" evidence="4">
    <location>
        <begin position="161"/>
        <end position="209"/>
    </location>
</feature>
<dbReference type="InterPro" id="IPR051909">
    <property type="entry name" value="MFP_Cation_Efflux"/>
</dbReference>
<protein>
    <submittedName>
        <fullName evidence="8">Cu(I)/Ag(I) efflux system membrane fusion protein</fullName>
    </submittedName>
</protein>
<dbReference type="GO" id="GO:0016020">
    <property type="term" value="C:membrane"/>
    <property type="evidence" value="ECO:0007669"/>
    <property type="project" value="InterPro"/>
</dbReference>
<dbReference type="InterPro" id="IPR058649">
    <property type="entry name" value="CzcB_C"/>
</dbReference>
<dbReference type="PANTHER" id="PTHR30097:SF15">
    <property type="entry name" value="CATION EFFLUX SYSTEM PROTEIN CUSB"/>
    <property type="match status" value="1"/>
</dbReference>
<evidence type="ECO:0000256" key="1">
    <source>
        <dbReference type="ARBA" id="ARBA00009477"/>
    </source>
</evidence>
<feature type="domain" description="CzcB-like C-terminal circularly permuted SH3-like" evidence="7">
    <location>
        <begin position="339"/>
        <end position="388"/>
    </location>
</feature>
<dbReference type="AlphaFoldDB" id="A0A4Q7Z6I8"/>
<dbReference type="InterPro" id="IPR045800">
    <property type="entry name" value="HMBD"/>
</dbReference>
<accession>A0A4Q7Z6I8</accession>
<dbReference type="InterPro" id="IPR058792">
    <property type="entry name" value="Beta-barrel_RND_2"/>
</dbReference>
<dbReference type="GO" id="GO:0060003">
    <property type="term" value="P:copper ion export"/>
    <property type="evidence" value="ECO:0007669"/>
    <property type="project" value="TreeGrafter"/>
</dbReference>
<dbReference type="Pfam" id="PF19335">
    <property type="entry name" value="HMBD"/>
    <property type="match status" value="1"/>
</dbReference>
<gene>
    <name evidence="8" type="ORF">EV700_2183</name>
</gene>
<evidence type="ECO:0000259" key="7">
    <source>
        <dbReference type="Pfam" id="PF25975"/>
    </source>
</evidence>
<dbReference type="GO" id="GO:0046914">
    <property type="term" value="F:transition metal ion binding"/>
    <property type="evidence" value="ECO:0007669"/>
    <property type="project" value="TreeGrafter"/>
</dbReference>
<organism evidence="8 9">
    <name type="scientific">Fluviicoccus keumensis</name>
    <dbReference type="NCBI Taxonomy" id="1435465"/>
    <lineage>
        <taxon>Bacteria</taxon>
        <taxon>Pseudomonadati</taxon>
        <taxon>Pseudomonadota</taxon>
        <taxon>Gammaproteobacteria</taxon>
        <taxon>Moraxellales</taxon>
        <taxon>Moraxellaceae</taxon>
        <taxon>Fluviicoccus</taxon>
    </lineage>
</organism>
<dbReference type="GO" id="GO:0022857">
    <property type="term" value="F:transmembrane transporter activity"/>
    <property type="evidence" value="ECO:0007669"/>
    <property type="project" value="InterPro"/>
</dbReference>
<dbReference type="Pfam" id="PF25869">
    <property type="entry name" value="3HB_CusB"/>
    <property type="match status" value="1"/>
</dbReference>
<dbReference type="Gene3D" id="2.40.420.20">
    <property type="match status" value="1"/>
</dbReference>
<dbReference type="Proteomes" id="UP000292423">
    <property type="component" value="Unassembled WGS sequence"/>
</dbReference>
<dbReference type="FunFam" id="2.40.30.170:FF:000010">
    <property type="entry name" value="Efflux RND transporter periplasmic adaptor subunit"/>
    <property type="match status" value="1"/>
</dbReference>
<dbReference type="GO" id="GO:0015679">
    <property type="term" value="P:plasma membrane copper ion transport"/>
    <property type="evidence" value="ECO:0007669"/>
    <property type="project" value="TreeGrafter"/>
</dbReference>
<comment type="caution">
    <text evidence="8">The sequence shown here is derived from an EMBL/GenBank/DDBJ whole genome shotgun (WGS) entry which is preliminary data.</text>
</comment>
<name>A0A4Q7Z6I8_9GAMM</name>
<evidence type="ECO:0000259" key="5">
    <source>
        <dbReference type="Pfam" id="PF25919"/>
    </source>
</evidence>
<evidence type="ECO:0000313" key="8">
    <source>
        <dbReference type="EMBL" id="RZU45363.1"/>
    </source>
</evidence>
<reference evidence="8 9" key="1">
    <citation type="submission" date="2019-02" db="EMBL/GenBank/DDBJ databases">
        <title>Genomic Encyclopedia of Type Strains, Phase IV (KMG-IV): sequencing the most valuable type-strain genomes for metagenomic binning, comparative biology and taxonomic classification.</title>
        <authorList>
            <person name="Goeker M."/>
        </authorList>
    </citation>
    <scope>NUCLEOTIDE SEQUENCE [LARGE SCALE GENOMIC DNA]</scope>
    <source>
        <strain evidence="8 9">DSM 105135</strain>
    </source>
</reference>
<dbReference type="Pfam" id="PF25954">
    <property type="entry name" value="Beta-barrel_RND_2"/>
    <property type="match status" value="1"/>
</dbReference>
<dbReference type="InterPro" id="IPR042230">
    <property type="entry name" value="CusF_sf"/>
</dbReference>
<dbReference type="GO" id="GO:0030288">
    <property type="term" value="C:outer membrane-bounded periplasmic space"/>
    <property type="evidence" value="ECO:0007669"/>
    <property type="project" value="TreeGrafter"/>
</dbReference>
<sequence>MSHSAFRTPLLLAAMTALGGLGGYWLARHDAPATPVNAAPAATKPLYWYDPMKPDQHFDKPGPSPFMDMPLQPKYADSGDQDTGGIRIDNRLQQNTGIRLATVERGRLNPPLSAPATIGFNERDVAIVQTRTAGFVERVYARAPGDVVAAGAPLADLLVPEWAGAQGEYLALRQTGDATLTAAARNRLRLLGMDDALIRQVEKSGQVQNTLTLTSPRSGVIQSLDIRQGMTVASGSPVARINGLDTVWLEAALPEAQAAAIRPGVSATAQLAAYPDSVLQGKVIAMLPEVTAQTRTLRVRLEFPNPRQQLRPGLFAQVLFHTGNDAERLLLPSEALIRSGRQTRVIHRDSQGHFQPVIVSTGLEADGRTEILSGLNAGDQVVASGQFLMDSEASLQGVLARLETSVAKENTAPAANTGIEAHGVIDALDAGEITLAHDAIPALGWPPMTMPFPLAKGVSTTGLKPGQKVRFTLEKRGEDTVITAIHAEDARP</sequence>
<dbReference type="InterPro" id="IPR058790">
    <property type="entry name" value="BSH_CusB"/>
</dbReference>
<dbReference type="RefSeq" id="WP_130413615.1">
    <property type="nucleotide sequence ID" value="NZ_SHKX01000012.1"/>
</dbReference>
<dbReference type="SUPFAM" id="SSF111369">
    <property type="entry name" value="HlyD-like secretion proteins"/>
    <property type="match status" value="1"/>
</dbReference>